<dbReference type="EMBL" id="AJWJ01000362">
    <property type="protein sequence ID" value="KAF2071567.1"/>
    <property type="molecule type" value="Genomic_DNA"/>
</dbReference>
<sequence length="290" mass="31886">MSDTQANDNRVWFVTGASKGIGLSLVKRLVKNGFRVAATSRSTEQLIKNLGELYNTDQVLALSVDLANEESVKQAVSDTLGKFSTIDVVVNNAGYGFFSPIEAISDKEARDLFDINFFGPLNIMRNTLPHLRTNKSSEYGPRIYNISSVGGFFGNFPGVGLYCASKFALDGLTQSANAELAEFGIKVTSVLPGYFRTEFLQSTSVSVSKNFIPEYETANKVTDLHINQVNNNQSGDPDKLADLLINISREKNPPLTLPVGPDAYEYFGKRIEAIQKDLEAFKDQTTKTNL</sequence>
<keyword evidence="2" id="KW-0560">Oxidoreductase</keyword>
<dbReference type="PRINTS" id="PR00080">
    <property type="entry name" value="SDRFAMILY"/>
</dbReference>
<dbReference type="InterPro" id="IPR036291">
    <property type="entry name" value="NAD(P)-bd_dom_sf"/>
</dbReference>
<dbReference type="CDD" id="cd05374">
    <property type="entry name" value="17beta-HSD-like_SDR_c"/>
    <property type="match status" value="1"/>
</dbReference>
<gene>
    <name evidence="4" type="ORF">CYY_007119</name>
</gene>
<dbReference type="Pfam" id="PF00106">
    <property type="entry name" value="adh_short"/>
    <property type="match status" value="1"/>
</dbReference>
<comment type="caution">
    <text evidence="4">The sequence shown here is derived from an EMBL/GenBank/DDBJ whole genome shotgun (WGS) entry which is preliminary data.</text>
</comment>
<evidence type="ECO:0000256" key="3">
    <source>
        <dbReference type="RuleBase" id="RU000363"/>
    </source>
</evidence>
<organism evidence="4 5">
    <name type="scientific">Polysphondylium violaceum</name>
    <dbReference type="NCBI Taxonomy" id="133409"/>
    <lineage>
        <taxon>Eukaryota</taxon>
        <taxon>Amoebozoa</taxon>
        <taxon>Evosea</taxon>
        <taxon>Eumycetozoa</taxon>
        <taxon>Dictyostelia</taxon>
        <taxon>Dictyosteliales</taxon>
        <taxon>Dictyosteliaceae</taxon>
        <taxon>Polysphondylium</taxon>
    </lineage>
</organism>
<comment type="similarity">
    <text evidence="1 3">Belongs to the short-chain dehydrogenases/reductases (SDR) family.</text>
</comment>
<dbReference type="InterPro" id="IPR002347">
    <property type="entry name" value="SDR_fam"/>
</dbReference>
<evidence type="ECO:0000256" key="1">
    <source>
        <dbReference type="ARBA" id="ARBA00006484"/>
    </source>
</evidence>
<evidence type="ECO:0000313" key="4">
    <source>
        <dbReference type="EMBL" id="KAF2071567.1"/>
    </source>
</evidence>
<accession>A0A8J4V2I5</accession>
<dbReference type="Proteomes" id="UP000695562">
    <property type="component" value="Unassembled WGS sequence"/>
</dbReference>
<dbReference type="PANTHER" id="PTHR43976:SF16">
    <property type="entry name" value="SHORT-CHAIN DEHYDROGENASE_REDUCTASE FAMILY PROTEIN"/>
    <property type="match status" value="1"/>
</dbReference>
<dbReference type="OrthoDB" id="13950at2759"/>
<name>A0A8J4V2I5_9MYCE</name>
<dbReference type="InterPro" id="IPR051911">
    <property type="entry name" value="SDR_oxidoreductase"/>
</dbReference>
<dbReference type="Gene3D" id="3.40.50.720">
    <property type="entry name" value="NAD(P)-binding Rossmann-like Domain"/>
    <property type="match status" value="1"/>
</dbReference>
<dbReference type="GO" id="GO:0016491">
    <property type="term" value="F:oxidoreductase activity"/>
    <property type="evidence" value="ECO:0007669"/>
    <property type="project" value="UniProtKB-KW"/>
</dbReference>
<reference evidence="4" key="1">
    <citation type="submission" date="2020-01" db="EMBL/GenBank/DDBJ databases">
        <title>Development of genomics and gene disruption for Polysphondylium violaceum indicates a role for the polyketide synthase stlB in stalk morphogenesis.</title>
        <authorList>
            <person name="Narita B."/>
            <person name="Kawabe Y."/>
            <person name="Kin K."/>
            <person name="Saito T."/>
            <person name="Gibbs R."/>
            <person name="Kuspa A."/>
            <person name="Muzny D."/>
            <person name="Queller D."/>
            <person name="Richards S."/>
            <person name="Strassman J."/>
            <person name="Sucgang R."/>
            <person name="Worley K."/>
            <person name="Schaap P."/>
        </authorList>
    </citation>
    <scope>NUCLEOTIDE SEQUENCE</scope>
    <source>
        <strain evidence="4">QSvi11</strain>
    </source>
</reference>
<proteinExistence type="inferred from homology"/>
<dbReference type="AlphaFoldDB" id="A0A8J4V2I5"/>
<dbReference type="SUPFAM" id="SSF51735">
    <property type="entry name" value="NAD(P)-binding Rossmann-fold domains"/>
    <property type="match status" value="1"/>
</dbReference>
<protein>
    <submittedName>
        <fullName evidence="4">Uncharacterized protein</fullName>
    </submittedName>
</protein>
<keyword evidence="5" id="KW-1185">Reference proteome</keyword>
<dbReference type="PANTHER" id="PTHR43976">
    <property type="entry name" value="SHORT CHAIN DEHYDROGENASE"/>
    <property type="match status" value="1"/>
</dbReference>
<dbReference type="PRINTS" id="PR00081">
    <property type="entry name" value="GDHRDH"/>
</dbReference>
<evidence type="ECO:0000313" key="5">
    <source>
        <dbReference type="Proteomes" id="UP000695562"/>
    </source>
</evidence>
<evidence type="ECO:0000256" key="2">
    <source>
        <dbReference type="ARBA" id="ARBA00023002"/>
    </source>
</evidence>